<keyword evidence="2" id="KW-1185">Reference proteome</keyword>
<proteinExistence type="predicted"/>
<dbReference type="InterPro" id="IPR012808">
    <property type="entry name" value="CHP02453"/>
</dbReference>
<dbReference type="InterPro" id="IPR015996">
    <property type="entry name" value="UCP028451"/>
</dbReference>
<comment type="caution">
    <text evidence="1">The sequence shown here is derived from an EMBL/GenBank/DDBJ whole genome shotgun (WGS) entry which is preliminary data.</text>
</comment>
<dbReference type="OrthoDB" id="9794241at2"/>
<dbReference type="PANTHER" id="PTHR36452">
    <property type="entry name" value="CHROMOSOME 12, WHOLE GENOME SHOTGUN SEQUENCE"/>
    <property type="match status" value="1"/>
</dbReference>
<dbReference type="Proteomes" id="UP000284250">
    <property type="component" value="Unassembled WGS sequence"/>
</dbReference>
<dbReference type="Pfam" id="PF09365">
    <property type="entry name" value="DUF2461"/>
    <property type="match status" value="1"/>
</dbReference>
<dbReference type="PANTHER" id="PTHR36452:SF1">
    <property type="entry name" value="DUF2461 DOMAIN-CONTAINING PROTEIN"/>
    <property type="match status" value="1"/>
</dbReference>
<gene>
    <name evidence="1" type="ORF">D0T11_14260</name>
</gene>
<sequence length="259" mass="29225">MPQPRPALPRTAWRCGAALFQLPAAPLNFVCCSMDLALVLNFLRDLAAHNNKLWMDAHRATYHQARAEYTALVAELLRQASADLEPGLRGLSPSDVMFRINKNDRFQQSTEPYKRHMGAGLKPGGRHSGWAGYFVALEPGGETYVGAGRWMPEPAQLARIRQEIHYNAPAFHAIRQEAALLRQFPGGLDTSQALKTAPKGYERTNPDIEWLRLKSFFVWQAFPDRAVRSPDFPARVLEAWQAARPFVQFLNEAMRGDEE</sequence>
<name>A0A418QTH0_9BACT</name>
<dbReference type="PIRSF" id="PIRSF028451">
    <property type="entry name" value="UCP028451"/>
    <property type="match status" value="1"/>
</dbReference>
<evidence type="ECO:0000313" key="2">
    <source>
        <dbReference type="Proteomes" id="UP000284250"/>
    </source>
</evidence>
<organism evidence="1 2">
    <name type="scientific">Hymenobacter rubripertinctus</name>
    <dbReference type="NCBI Taxonomy" id="2029981"/>
    <lineage>
        <taxon>Bacteria</taxon>
        <taxon>Pseudomonadati</taxon>
        <taxon>Bacteroidota</taxon>
        <taxon>Cytophagia</taxon>
        <taxon>Cytophagales</taxon>
        <taxon>Hymenobacteraceae</taxon>
        <taxon>Hymenobacter</taxon>
    </lineage>
</organism>
<protein>
    <submittedName>
        <fullName evidence="1">DUF2461 domain-containing protein</fullName>
    </submittedName>
</protein>
<dbReference type="NCBIfam" id="TIGR02453">
    <property type="entry name" value="TIGR02453 family protein"/>
    <property type="match status" value="1"/>
</dbReference>
<reference evidence="1 2" key="1">
    <citation type="submission" date="2019-01" db="EMBL/GenBank/DDBJ databases">
        <title>Hymenobacter humicola sp. nov., isolated from soils in Antarctica.</title>
        <authorList>
            <person name="Sedlacek I."/>
            <person name="Holochova P."/>
            <person name="Kralova S."/>
            <person name="Pantucek R."/>
            <person name="Stankova E."/>
            <person name="Vrbovska V."/>
            <person name="Kristofova L."/>
            <person name="Svec P."/>
            <person name="Busse H.-J."/>
        </authorList>
    </citation>
    <scope>NUCLEOTIDE SEQUENCE [LARGE SCALE GENOMIC DNA]</scope>
    <source>
        <strain evidence="1 2">CCM 8852</strain>
    </source>
</reference>
<dbReference type="AlphaFoldDB" id="A0A418QTH0"/>
<evidence type="ECO:0000313" key="1">
    <source>
        <dbReference type="EMBL" id="RIY08401.1"/>
    </source>
</evidence>
<dbReference type="EMBL" id="QYCN01000022">
    <property type="protein sequence ID" value="RIY08401.1"/>
    <property type="molecule type" value="Genomic_DNA"/>
</dbReference>
<accession>A0A418QTH0</accession>